<evidence type="ECO:0000256" key="3">
    <source>
        <dbReference type="ARBA" id="ARBA00022553"/>
    </source>
</evidence>
<dbReference type="OrthoDB" id="63267at2759"/>
<dbReference type="GeneID" id="16076948"/>
<dbReference type="Proteomes" id="UP000007799">
    <property type="component" value="Unassembled WGS sequence"/>
</dbReference>
<feature type="binding site" evidence="12 13">
    <location>
        <position position="299"/>
    </location>
    <ligand>
        <name>ATP</name>
        <dbReference type="ChEBI" id="CHEBI:30616"/>
    </ligand>
</feature>
<dbReference type="AlphaFoldDB" id="F2U3I5"/>
<dbReference type="InterPro" id="IPR008271">
    <property type="entry name" value="Ser/Thr_kinase_AS"/>
</dbReference>
<dbReference type="EMBL" id="GL832960">
    <property type="protein sequence ID" value="EGD82179.1"/>
    <property type="molecule type" value="Genomic_DNA"/>
</dbReference>
<dbReference type="Gene3D" id="3.30.200.20">
    <property type="entry name" value="Phosphorylase Kinase, domain 1"/>
    <property type="match status" value="2"/>
</dbReference>
<keyword evidence="6 12" id="KW-0547">Nucleotide-binding</keyword>
<evidence type="ECO:0000313" key="16">
    <source>
        <dbReference type="Proteomes" id="UP000007799"/>
    </source>
</evidence>
<evidence type="ECO:0000256" key="8">
    <source>
        <dbReference type="ARBA" id="ARBA00022840"/>
    </source>
</evidence>
<dbReference type="GO" id="GO:0035556">
    <property type="term" value="P:intracellular signal transduction"/>
    <property type="evidence" value="ECO:0007669"/>
    <property type="project" value="InterPro"/>
</dbReference>
<comment type="catalytic activity">
    <reaction evidence="9">
        <text>L-threonyl-[protein] + ATP = O-phospho-L-threonyl-[protein] + ADP + H(+)</text>
        <dbReference type="Rhea" id="RHEA:46608"/>
        <dbReference type="Rhea" id="RHEA-COMP:11060"/>
        <dbReference type="Rhea" id="RHEA-COMP:11605"/>
        <dbReference type="ChEBI" id="CHEBI:15378"/>
        <dbReference type="ChEBI" id="CHEBI:30013"/>
        <dbReference type="ChEBI" id="CHEBI:30616"/>
        <dbReference type="ChEBI" id="CHEBI:61977"/>
        <dbReference type="ChEBI" id="CHEBI:456216"/>
        <dbReference type="EC" id="2.7.11.1"/>
    </reaction>
</comment>
<dbReference type="Gene3D" id="1.10.510.10">
    <property type="entry name" value="Transferase(Phosphotransferase) domain 1"/>
    <property type="match status" value="2"/>
</dbReference>
<dbReference type="Pfam" id="PF00069">
    <property type="entry name" value="Pkinase"/>
    <property type="match status" value="2"/>
</dbReference>
<evidence type="ECO:0000256" key="6">
    <source>
        <dbReference type="ARBA" id="ARBA00022741"/>
    </source>
</evidence>
<dbReference type="InterPro" id="IPR000719">
    <property type="entry name" value="Prot_kinase_dom"/>
</dbReference>
<dbReference type="FunCoup" id="F2U3I5">
    <property type="interactions" value="1465"/>
</dbReference>
<keyword evidence="3" id="KW-0597">Phosphoprotein</keyword>
<feature type="active site" description="Proton acceptor" evidence="11">
    <location>
        <position position="95"/>
    </location>
</feature>
<dbReference type="PIRSF" id="PIRSF000606">
    <property type="entry name" value="Ribsml_S6_kin_2"/>
    <property type="match status" value="1"/>
</dbReference>
<reference evidence="15" key="1">
    <citation type="submission" date="2009-08" db="EMBL/GenBank/DDBJ databases">
        <title>Annotation of Salpingoeca rosetta.</title>
        <authorList>
            <consortium name="The Broad Institute Genome Sequencing Platform"/>
            <person name="Russ C."/>
            <person name="Cuomo C."/>
            <person name="Burger G."/>
            <person name="Gray M.W."/>
            <person name="Holland P.W.H."/>
            <person name="King N."/>
            <person name="Lang F.B.F."/>
            <person name="Roger A.J."/>
            <person name="Ruiz-Trillo I."/>
            <person name="Young S.K."/>
            <person name="Zeng Q."/>
            <person name="Gargeya S."/>
            <person name="Alvarado L."/>
            <person name="Berlin A."/>
            <person name="Chapman S.B."/>
            <person name="Chen Z."/>
            <person name="Freedman E."/>
            <person name="Gellesch M."/>
            <person name="Goldberg J."/>
            <person name="Griggs A."/>
            <person name="Gujja S."/>
            <person name="Heilman E."/>
            <person name="Heiman D."/>
            <person name="Howarth C."/>
            <person name="Mehta T."/>
            <person name="Neiman D."/>
            <person name="Pearson M."/>
            <person name="Roberts A."/>
            <person name="Saif S."/>
            <person name="Shea T."/>
            <person name="Shenoy N."/>
            <person name="Sisk P."/>
            <person name="Stolte C."/>
            <person name="Sykes S."/>
            <person name="White J."/>
            <person name="Yandava C."/>
            <person name="Haas B."/>
            <person name="Nusbaum C."/>
            <person name="Birren B."/>
        </authorList>
    </citation>
    <scope>NUCLEOTIDE SEQUENCE [LARGE SCALE GENOMIC DNA]</scope>
    <source>
        <strain evidence="15">ATCC 50818</strain>
    </source>
</reference>
<dbReference type="PROSITE" id="PS50011">
    <property type="entry name" value="PROTEIN_KINASE_DOM"/>
    <property type="match status" value="2"/>
</dbReference>
<feature type="active site" description="Proton acceptor" evidence="11">
    <location>
        <position position="387"/>
    </location>
</feature>
<dbReference type="GO" id="GO:0005524">
    <property type="term" value="F:ATP binding"/>
    <property type="evidence" value="ECO:0007669"/>
    <property type="project" value="UniProtKB-UniRule"/>
</dbReference>
<evidence type="ECO:0000256" key="10">
    <source>
        <dbReference type="ARBA" id="ARBA00048679"/>
    </source>
</evidence>
<dbReference type="GO" id="GO:0000287">
    <property type="term" value="F:magnesium ion binding"/>
    <property type="evidence" value="ECO:0007669"/>
    <property type="project" value="InterPro"/>
</dbReference>
<evidence type="ECO:0000256" key="1">
    <source>
        <dbReference type="ARBA" id="ARBA00012513"/>
    </source>
</evidence>
<dbReference type="PANTHER" id="PTHR24351">
    <property type="entry name" value="RIBOSOMAL PROTEIN S6 KINASE"/>
    <property type="match status" value="1"/>
</dbReference>
<keyword evidence="5" id="KW-0677">Repeat</keyword>
<evidence type="ECO:0000256" key="4">
    <source>
        <dbReference type="ARBA" id="ARBA00022679"/>
    </source>
</evidence>
<dbReference type="GO" id="GO:0004674">
    <property type="term" value="F:protein serine/threonine kinase activity"/>
    <property type="evidence" value="ECO:0007669"/>
    <property type="project" value="UniProtKB-KW"/>
</dbReference>
<proteinExistence type="predicted"/>
<protein>
    <recommendedName>
        <fullName evidence="1">non-specific serine/threonine protein kinase</fullName>
        <ecNumber evidence="1">2.7.11.1</ecNumber>
    </recommendedName>
</protein>
<dbReference type="InterPro" id="IPR016239">
    <property type="entry name" value="Ribosomal_S6_kinase_II"/>
</dbReference>
<dbReference type="STRING" id="946362.F2U3I5"/>
<dbReference type="CDD" id="cd14091">
    <property type="entry name" value="STKc_RSK_C"/>
    <property type="match status" value="1"/>
</dbReference>
<dbReference type="SMART" id="SM00220">
    <property type="entry name" value="S_TKc"/>
    <property type="match status" value="2"/>
</dbReference>
<dbReference type="InterPro" id="IPR011009">
    <property type="entry name" value="Kinase-like_dom_sf"/>
</dbReference>
<dbReference type="FunFam" id="1.10.510.10:FF:000010">
    <property type="entry name" value="Ribosomal protein S6 kinase"/>
    <property type="match status" value="1"/>
</dbReference>
<feature type="binding site" evidence="12">
    <location>
        <position position="2"/>
    </location>
    <ligand>
        <name>ATP</name>
        <dbReference type="ChEBI" id="CHEBI:30616"/>
    </ligand>
</feature>
<keyword evidence="7 15" id="KW-0418">Kinase</keyword>
<keyword evidence="4" id="KW-0808">Transferase</keyword>
<dbReference type="FunFam" id="1.10.510.10:FF:001170">
    <property type="entry name" value="Ribosomal protein S6 kinase alpha-1"/>
    <property type="match status" value="1"/>
</dbReference>
<dbReference type="InParanoid" id="F2U3I5"/>
<dbReference type="PROSITE" id="PS00108">
    <property type="entry name" value="PROTEIN_KINASE_ST"/>
    <property type="match status" value="2"/>
</dbReference>
<comment type="catalytic activity">
    <reaction evidence="10">
        <text>L-seryl-[protein] + ATP = O-phospho-L-seryl-[protein] + ADP + H(+)</text>
        <dbReference type="Rhea" id="RHEA:17989"/>
        <dbReference type="Rhea" id="RHEA-COMP:9863"/>
        <dbReference type="Rhea" id="RHEA-COMP:11604"/>
        <dbReference type="ChEBI" id="CHEBI:15378"/>
        <dbReference type="ChEBI" id="CHEBI:29999"/>
        <dbReference type="ChEBI" id="CHEBI:30616"/>
        <dbReference type="ChEBI" id="CHEBI:83421"/>
        <dbReference type="ChEBI" id="CHEBI:456216"/>
        <dbReference type="EC" id="2.7.11.1"/>
    </reaction>
</comment>
<feature type="binding site" evidence="12">
    <location>
        <begin position="276"/>
        <end position="284"/>
    </location>
    <ligand>
        <name>ATP</name>
        <dbReference type="ChEBI" id="CHEBI:30616"/>
    </ligand>
</feature>
<evidence type="ECO:0000313" key="15">
    <source>
        <dbReference type="EMBL" id="EGD82179.1"/>
    </source>
</evidence>
<dbReference type="PROSITE" id="PS00107">
    <property type="entry name" value="PROTEIN_KINASE_ATP"/>
    <property type="match status" value="1"/>
</dbReference>
<sequence length="595" mass="67144">MKVLKKATLKVRDRFRTKAERDILASIRHPFIVHMHYAFQTAGKLYIIMDFLRGGDLFTRLSNEVMFTEQDVQFYLAELCLALEHVHSLGVIYRDLKPENILLHDSGHIALTDFGLCKEYTETAEGKTYSFCGTVEYMAPEVVNRKGHDQSADWWSFGVLMYEMLTGELPFTSDNRKTTMQMILKARLSMPQFLSPQAQSLLRKLFKRVPTARLDSPAPPPTAGHIDMFQHFSYVSPSVLTDESRKAVAKPLRADLHPKVKRTPIILEYEIKEDILGAGTFSVCKRGVHKATGKEFAIKIIDKLKRNPEDEIDILFRYGGHPNILTLYEVFDEGNSCYLVTELLRGGELLDRILEHGRLSEQEAQPIIRLLIEVIDYLHSQNVVHRDLKPSNILYADPSHTPESIRIADFGFAKQLTAENGMLMTPCYTANFVAPEVLKKQGYDKACDMWSVGVLLYITLAGFPPFASAPTDTSEDILKRITVGAAPFGHPVWHAVSDSAKELIQGMLHTDPERRITAHQALLHPWLRERPSTAPAGQMDEKLSPTHVAQMKATVEAMFTAKDTPSPVSLAPISESTLAKRRKHLPALPKLDEME</sequence>
<keyword evidence="8 12" id="KW-0067">ATP-binding</keyword>
<evidence type="ECO:0000256" key="11">
    <source>
        <dbReference type="PIRSR" id="PIRSR000606-50"/>
    </source>
</evidence>
<evidence type="ECO:0000256" key="12">
    <source>
        <dbReference type="PIRSR" id="PIRSR000606-51"/>
    </source>
</evidence>
<dbReference type="EC" id="2.7.11.1" evidence="1"/>
<organism evidence="16">
    <name type="scientific">Salpingoeca rosetta (strain ATCC 50818 / BSB-021)</name>
    <dbReference type="NCBI Taxonomy" id="946362"/>
    <lineage>
        <taxon>Eukaryota</taxon>
        <taxon>Choanoflagellata</taxon>
        <taxon>Craspedida</taxon>
        <taxon>Salpingoecidae</taxon>
        <taxon>Salpingoeca</taxon>
    </lineage>
</organism>
<gene>
    <name evidence="15" type="ORF">PTSG_02853</name>
</gene>
<keyword evidence="2" id="KW-0723">Serine/threonine-protein kinase</keyword>
<feature type="domain" description="Protein kinase" evidence="14">
    <location>
        <begin position="1"/>
        <end position="228"/>
    </location>
</feature>
<dbReference type="SUPFAM" id="SSF56112">
    <property type="entry name" value="Protein kinase-like (PK-like)"/>
    <property type="match status" value="2"/>
</dbReference>
<dbReference type="eggNOG" id="KOG0603">
    <property type="taxonomic scope" value="Eukaryota"/>
</dbReference>
<evidence type="ECO:0000256" key="5">
    <source>
        <dbReference type="ARBA" id="ARBA00022737"/>
    </source>
</evidence>
<evidence type="ECO:0000256" key="13">
    <source>
        <dbReference type="PROSITE-ProRule" id="PRU10141"/>
    </source>
</evidence>
<accession>F2U3I5</accession>
<evidence type="ECO:0000259" key="14">
    <source>
        <dbReference type="PROSITE" id="PS50011"/>
    </source>
</evidence>
<keyword evidence="16" id="KW-1185">Reference proteome</keyword>
<dbReference type="OMA" id="NGDKAMS"/>
<evidence type="ECO:0000256" key="9">
    <source>
        <dbReference type="ARBA" id="ARBA00047899"/>
    </source>
</evidence>
<dbReference type="RefSeq" id="XP_004996362.1">
    <property type="nucleotide sequence ID" value="XM_004996305.1"/>
</dbReference>
<dbReference type="KEGG" id="sre:PTSG_02853"/>
<evidence type="ECO:0000256" key="7">
    <source>
        <dbReference type="ARBA" id="ARBA00022777"/>
    </source>
</evidence>
<name>F2U3I5_SALR5</name>
<feature type="domain" description="Protein kinase" evidence="14">
    <location>
        <begin position="270"/>
        <end position="527"/>
    </location>
</feature>
<dbReference type="InterPro" id="IPR017441">
    <property type="entry name" value="Protein_kinase_ATP_BS"/>
</dbReference>
<evidence type="ECO:0000256" key="2">
    <source>
        <dbReference type="ARBA" id="ARBA00022527"/>
    </source>
</evidence>